<keyword evidence="5" id="KW-1185">Reference proteome</keyword>
<evidence type="ECO:0000313" key="4">
    <source>
        <dbReference type="Proteomes" id="UP001154255"/>
    </source>
</evidence>
<reference evidence="2" key="1">
    <citation type="submission" date="2022-10" db="EMBL/GenBank/DDBJ databases">
        <authorList>
            <person name="Botero Cardona J."/>
        </authorList>
    </citation>
    <scope>NUCLEOTIDE SEQUENCE</scope>
    <source>
        <strain evidence="2">LMG 31819</strain>
        <strain evidence="3">R-53529</strain>
    </source>
</reference>
<gene>
    <name evidence="3" type="ORF">R53529_LOCUS2033</name>
    <name evidence="2" type="ORF">R53530_LOCUS1979</name>
</gene>
<dbReference type="AlphaFoldDB" id="A0A9W4TPN7"/>
<evidence type="ECO:0000313" key="3">
    <source>
        <dbReference type="EMBL" id="CAI3956596.1"/>
    </source>
</evidence>
<name>A0A9W4TPN7_9PROT</name>
<dbReference type="Proteomes" id="UP001154255">
    <property type="component" value="Unassembled WGS sequence"/>
</dbReference>
<proteinExistence type="predicted"/>
<comment type="caution">
    <text evidence="2">The sequence shown here is derived from an EMBL/GenBank/DDBJ whole genome shotgun (WGS) entry which is preliminary data.</text>
</comment>
<protein>
    <submittedName>
        <fullName evidence="2">Uncharacterized protein</fullName>
    </submittedName>
</protein>
<dbReference type="EMBL" id="CAMXCS010000007">
    <property type="protein sequence ID" value="CAI3956596.1"/>
    <property type="molecule type" value="Genomic_DNA"/>
</dbReference>
<sequence length="208" mass="22351">MSRFAHLMGLRARAEEPDQDPDNQTTDQNDPDNNAGDSDPDPEDPKDQNGRAKGKRAKKAEDDPNDPDAQGDDPSNNAEDEGDDETDAEDEKYDTTAQARARERGRCAAIFGCKAAANNLALAAELAFGTNISRSQAIRLLKAGGIAKPSSSNKPSRTALYDRQMALNRQSVSVGAPQRNQNLSQSAMLSNKILQSAQGTGVVKKEPQ</sequence>
<dbReference type="Proteomes" id="UP001154259">
    <property type="component" value="Unassembled WGS sequence"/>
</dbReference>
<feature type="region of interest" description="Disordered" evidence="1">
    <location>
        <begin position="1"/>
        <end position="101"/>
    </location>
</feature>
<evidence type="ECO:0000313" key="2">
    <source>
        <dbReference type="EMBL" id="CAI3953598.1"/>
    </source>
</evidence>
<accession>A0A9W4TPN7</accession>
<evidence type="ECO:0000256" key="1">
    <source>
        <dbReference type="SAM" id="MobiDB-lite"/>
    </source>
</evidence>
<dbReference type="EMBL" id="CAMXCM010000007">
    <property type="protein sequence ID" value="CAI3953598.1"/>
    <property type="molecule type" value="Genomic_DNA"/>
</dbReference>
<organism evidence="2 4">
    <name type="scientific">Commensalibacter communis</name>
    <dbReference type="NCBI Taxonomy" id="2972786"/>
    <lineage>
        <taxon>Bacteria</taxon>
        <taxon>Pseudomonadati</taxon>
        <taxon>Pseudomonadota</taxon>
        <taxon>Alphaproteobacteria</taxon>
        <taxon>Acetobacterales</taxon>
        <taxon>Acetobacteraceae</taxon>
    </lineage>
</organism>
<evidence type="ECO:0000313" key="5">
    <source>
        <dbReference type="Proteomes" id="UP001154259"/>
    </source>
</evidence>
<feature type="compositionally biased region" description="Low complexity" evidence="1">
    <location>
        <begin position="22"/>
        <end position="34"/>
    </location>
</feature>
<feature type="compositionally biased region" description="Acidic residues" evidence="1">
    <location>
        <begin position="78"/>
        <end position="92"/>
    </location>
</feature>